<dbReference type="InterPro" id="IPR029044">
    <property type="entry name" value="Nucleotide-diphossugar_trans"/>
</dbReference>
<dbReference type="GO" id="GO:0005829">
    <property type="term" value="C:cytosol"/>
    <property type="evidence" value="ECO:0007669"/>
    <property type="project" value="TreeGrafter"/>
</dbReference>
<dbReference type="OrthoDB" id="9815559at2"/>
<evidence type="ECO:0008006" key="3">
    <source>
        <dbReference type="Google" id="ProtNLM"/>
    </source>
</evidence>
<dbReference type="RefSeq" id="WP_138949693.1">
    <property type="nucleotide sequence ID" value="NZ_CP040749.1"/>
</dbReference>
<dbReference type="EMBL" id="CP040749">
    <property type="protein sequence ID" value="QCX38809.1"/>
    <property type="molecule type" value="Genomic_DNA"/>
</dbReference>
<evidence type="ECO:0000313" key="2">
    <source>
        <dbReference type="Proteomes" id="UP000306229"/>
    </source>
</evidence>
<dbReference type="PANTHER" id="PTHR42866:SF1">
    <property type="entry name" value="SPORE COAT POLYSACCHARIDE BIOSYNTHESIS PROTEIN SPSF"/>
    <property type="match status" value="1"/>
</dbReference>
<organism evidence="1 2">
    <name type="scientific">Aureibaculum algae</name>
    <dbReference type="NCBI Taxonomy" id="2584122"/>
    <lineage>
        <taxon>Bacteria</taxon>
        <taxon>Pseudomonadati</taxon>
        <taxon>Bacteroidota</taxon>
        <taxon>Flavobacteriia</taxon>
        <taxon>Flavobacteriales</taxon>
        <taxon>Flavobacteriaceae</taxon>
        <taxon>Aureibaculum</taxon>
    </lineage>
</organism>
<protein>
    <recommendedName>
        <fullName evidence="3">Aminotransferase</fullName>
    </recommendedName>
</protein>
<dbReference type="Proteomes" id="UP000306229">
    <property type="component" value="Chromosome"/>
</dbReference>
<name>A0A5B7TPD3_9FLAO</name>
<evidence type="ECO:0000313" key="1">
    <source>
        <dbReference type="EMBL" id="QCX38809.1"/>
    </source>
</evidence>
<dbReference type="SUPFAM" id="SSF53448">
    <property type="entry name" value="Nucleotide-diphospho-sugar transferases"/>
    <property type="match status" value="1"/>
</dbReference>
<dbReference type="PANTHER" id="PTHR42866">
    <property type="entry name" value="3-DEOXY-MANNO-OCTULOSONATE CYTIDYLYLTRANSFERASE"/>
    <property type="match status" value="1"/>
</dbReference>
<accession>A0A5B7TPD3</accession>
<gene>
    <name evidence="1" type="ORF">FF125_10325</name>
</gene>
<reference evidence="1 2" key="1">
    <citation type="submission" date="2019-05" db="EMBL/GenBank/DDBJ databases">
        <title>Algicella ahnfeltiae gen. nov., sp. nov., a novel marine bacterium of the family Flavobacteriaceae isolated from a red alga.</title>
        <authorList>
            <person name="Nedashkovskaya O.I."/>
            <person name="Kukhlevskiy A.D."/>
            <person name="Kim S.-G."/>
            <person name="Zhukova N.V."/>
            <person name="Mikhailov V.V."/>
        </authorList>
    </citation>
    <scope>NUCLEOTIDE SEQUENCE [LARGE SCALE GENOMIC DNA]</scope>
    <source>
        <strain evidence="1 2">10Alg115</strain>
    </source>
</reference>
<keyword evidence="2" id="KW-1185">Reference proteome</keyword>
<dbReference type="Gene3D" id="3.90.550.10">
    <property type="entry name" value="Spore Coat Polysaccharide Biosynthesis Protein SpsA, Chain A"/>
    <property type="match status" value="1"/>
</dbReference>
<dbReference type="InterPro" id="IPR003329">
    <property type="entry name" value="Cytidylyl_trans"/>
</dbReference>
<proteinExistence type="predicted"/>
<dbReference type="KEGG" id="fbe:FF125_10325"/>
<sequence>MTGIIIQARKGSTRLPNKMVLPFYQEKGVLELLIEKLTTHFPTNKIVLATTNNPLDDELVNIAENHKIQYYRGSENNVLERFINAAVKHNLKTVVRICADNPFLEMEHIFKFIDEIESENADYVSYKLPNGLPTIKSHLGLFTEIVSLKALQKVNKSTSLSLYQEHVTNYIYEHPEEFKIKLIEMPNYMDDTENIRLTLDTIEDFKLEQQLYHEMKGESIEHLVNYLKKNQRLQQQMQQEISKHTK</sequence>
<dbReference type="Pfam" id="PF02348">
    <property type="entry name" value="CTP_transf_3"/>
    <property type="match status" value="1"/>
</dbReference>
<dbReference type="AlphaFoldDB" id="A0A5B7TPD3"/>